<evidence type="ECO:0000256" key="1">
    <source>
        <dbReference type="SAM" id="MobiDB-lite"/>
    </source>
</evidence>
<evidence type="ECO:0000256" key="2">
    <source>
        <dbReference type="SAM" id="Phobius"/>
    </source>
</evidence>
<keyword evidence="2" id="KW-0472">Membrane</keyword>
<accession>A0A167S2T3</accession>
<keyword evidence="2" id="KW-1133">Transmembrane helix</keyword>
<feature type="region of interest" description="Disordered" evidence="1">
    <location>
        <begin position="258"/>
        <end position="283"/>
    </location>
</feature>
<feature type="transmembrane region" description="Helical" evidence="2">
    <location>
        <begin position="95"/>
        <end position="113"/>
    </location>
</feature>
<keyword evidence="2" id="KW-0812">Transmembrane</keyword>
<evidence type="ECO:0000313" key="4">
    <source>
        <dbReference type="Proteomes" id="UP000076874"/>
    </source>
</evidence>
<dbReference type="AlphaFoldDB" id="A0A167S2T3"/>
<name>A0A167S2T3_9HYPO</name>
<sequence>MPPPDAPPDDLLSLVSPHVKTIALLALVSGPLGIFTSALSGLSSLAASPAVLVAACLVGGGFLQSGARPSVRAGEQTAAGDGTAPDAGTDQFRRYLKFGLIGYIIFQICQPYGNIEFPLPPNVPLWAVWAISATVAAIALLAPTTKLYGPLRFACLECFRAIFSTQAASDWWLYPVMLWAFGPTLLSEVAVRIGSAGGLGTAIAAGAYGYHAYDKQLRSVSDDVARHLSVANASLASAREYAAVAGRYDSHLLSKGRMRQGRSGLSTARGDEKGSAGGSSSNSDQLDAIFSAALAAEETAQFAEQAISTARSGDAAGARQHAAEAKASAKKTSRFMEVVRQDMTEAQDLVRSTLTK</sequence>
<feature type="transmembrane region" description="Helical" evidence="2">
    <location>
        <begin position="125"/>
        <end position="142"/>
    </location>
</feature>
<organism evidence="3 4">
    <name type="scientific">Niveomyces insectorum RCEF 264</name>
    <dbReference type="NCBI Taxonomy" id="1081102"/>
    <lineage>
        <taxon>Eukaryota</taxon>
        <taxon>Fungi</taxon>
        <taxon>Dikarya</taxon>
        <taxon>Ascomycota</taxon>
        <taxon>Pezizomycotina</taxon>
        <taxon>Sordariomycetes</taxon>
        <taxon>Hypocreomycetidae</taxon>
        <taxon>Hypocreales</taxon>
        <taxon>Cordycipitaceae</taxon>
        <taxon>Niveomyces</taxon>
    </lineage>
</organism>
<proteinExistence type="predicted"/>
<dbReference type="Proteomes" id="UP000076874">
    <property type="component" value="Unassembled WGS sequence"/>
</dbReference>
<keyword evidence="4" id="KW-1185">Reference proteome</keyword>
<comment type="caution">
    <text evidence="3">The sequence shown here is derived from an EMBL/GenBank/DDBJ whole genome shotgun (WGS) entry which is preliminary data.</text>
</comment>
<evidence type="ECO:0000313" key="3">
    <source>
        <dbReference type="EMBL" id="OAA59173.1"/>
    </source>
</evidence>
<reference evidence="3 4" key="1">
    <citation type="journal article" date="2016" name="Genome Biol. Evol.">
        <title>Divergent and convergent evolution of fungal pathogenicity.</title>
        <authorList>
            <person name="Shang Y."/>
            <person name="Xiao G."/>
            <person name="Zheng P."/>
            <person name="Cen K."/>
            <person name="Zhan S."/>
            <person name="Wang C."/>
        </authorList>
    </citation>
    <scope>NUCLEOTIDE SEQUENCE [LARGE SCALE GENOMIC DNA]</scope>
    <source>
        <strain evidence="3 4">RCEF 264</strain>
    </source>
</reference>
<protein>
    <submittedName>
        <fullName evidence="3">Uncharacterized protein</fullName>
    </submittedName>
</protein>
<gene>
    <name evidence="3" type="ORF">SPI_06375</name>
</gene>
<feature type="transmembrane region" description="Helical" evidence="2">
    <location>
        <begin position="45"/>
        <end position="63"/>
    </location>
</feature>
<dbReference type="EMBL" id="AZHD01000011">
    <property type="protein sequence ID" value="OAA59173.1"/>
    <property type="molecule type" value="Genomic_DNA"/>
</dbReference>